<protein>
    <recommendedName>
        <fullName evidence="5">Lipoprotein</fullName>
    </recommendedName>
</protein>
<evidence type="ECO:0000313" key="4">
    <source>
        <dbReference type="Proteomes" id="UP000641932"/>
    </source>
</evidence>
<feature type="compositionally biased region" description="Polar residues" evidence="1">
    <location>
        <begin position="29"/>
        <end position="42"/>
    </location>
</feature>
<reference evidence="3" key="1">
    <citation type="journal article" date="2014" name="Int. J. Syst. Evol. Microbiol.">
        <title>Complete genome sequence of Corynebacterium casei LMG S-19264T (=DSM 44701T), isolated from a smear-ripened cheese.</title>
        <authorList>
            <consortium name="US DOE Joint Genome Institute (JGI-PGF)"/>
            <person name="Walter F."/>
            <person name="Albersmeier A."/>
            <person name="Kalinowski J."/>
            <person name="Ruckert C."/>
        </authorList>
    </citation>
    <scope>NUCLEOTIDE SEQUENCE</scope>
    <source>
        <strain evidence="3">CGMCC 4.7201</strain>
    </source>
</reference>
<reference evidence="3" key="2">
    <citation type="submission" date="2020-09" db="EMBL/GenBank/DDBJ databases">
        <authorList>
            <person name="Sun Q."/>
            <person name="Zhou Y."/>
        </authorList>
    </citation>
    <scope>NUCLEOTIDE SEQUENCE</scope>
    <source>
        <strain evidence="3">CGMCC 4.7201</strain>
    </source>
</reference>
<accession>A0A917ZWM7</accession>
<feature type="region of interest" description="Disordered" evidence="1">
    <location>
        <begin position="29"/>
        <end position="76"/>
    </location>
</feature>
<keyword evidence="2" id="KW-0732">Signal</keyword>
<name>A0A917ZWM7_9ACTN</name>
<evidence type="ECO:0000256" key="1">
    <source>
        <dbReference type="SAM" id="MobiDB-lite"/>
    </source>
</evidence>
<evidence type="ECO:0008006" key="5">
    <source>
        <dbReference type="Google" id="ProtNLM"/>
    </source>
</evidence>
<evidence type="ECO:0000256" key="2">
    <source>
        <dbReference type="SAM" id="SignalP"/>
    </source>
</evidence>
<dbReference type="AlphaFoldDB" id="A0A917ZWM7"/>
<dbReference type="Proteomes" id="UP000641932">
    <property type="component" value="Unassembled WGS sequence"/>
</dbReference>
<dbReference type="RefSeq" id="WP_189135079.1">
    <property type="nucleotide sequence ID" value="NZ_BMMS01000036.1"/>
</dbReference>
<sequence length="200" mass="21214">MKPGTAHRRRVPAATLVLGAVLAVAGCSQQVPSDTARTSPEPTISGLPHPSAPAYPDDPGTSRSPSGATVDPSDPQSVAGAFVKAFVGRRYDDPPRAFLKKVKPFTTADYLARLRQETGDGCGTACKAYIRAKSVTTASVSGTVIPPEAPRTKSSVWVQVSYTKFTKSQVEKGNHIPYGMVLHLRKQGGGWLVSERQGQV</sequence>
<feature type="chain" id="PRO_5038757461" description="Lipoprotein" evidence="2">
    <location>
        <begin position="26"/>
        <end position="200"/>
    </location>
</feature>
<feature type="signal peptide" evidence="2">
    <location>
        <begin position="1"/>
        <end position="25"/>
    </location>
</feature>
<dbReference type="PROSITE" id="PS51257">
    <property type="entry name" value="PROKAR_LIPOPROTEIN"/>
    <property type="match status" value="1"/>
</dbReference>
<evidence type="ECO:0000313" key="3">
    <source>
        <dbReference type="EMBL" id="GGO98015.1"/>
    </source>
</evidence>
<keyword evidence="4" id="KW-1185">Reference proteome</keyword>
<proteinExistence type="predicted"/>
<dbReference type="EMBL" id="BMMS01000036">
    <property type="protein sequence ID" value="GGO98015.1"/>
    <property type="molecule type" value="Genomic_DNA"/>
</dbReference>
<organism evidence="3 4">
    <name type="scientific">Wenjunlia tyrosinilytica</name>
    <dbReference type="NCBI Taxonomy" id="1544741"/>
    <lineage>
        <taxon>Bacteria</taxon>
        <taxon>Bacillati</taxon>
        <taxon>Actinomycetota</taxon>
        <taxon>Actinomycetes</taxon>
        <taxon>Kitasatosporales</taxon>
        <taxon>Streptomycetaceae</taxon>
        <taxon>Wenjunlia</taxon>
    </lineage>
</organism>
<comment type="caution">
    <text evidence="3">The sequence shown here is derived from an EMBL/GenBank/DDBJ whole genome shotgun (WGS) entry which is preliminary data.</text>
</comment>
<gene>
    <name evidence="3" type="ORF">GCM10012280_61160</name>
</gene>